<dbReference type="SUPFAM" id="SSF55909">
    <property type="entry name" value="Pentein"/>
    <property type="match status" value="1"/>
</dbReference>
<dbReference type="Gene3D" id="3.75.10.10">
    <property type="entry name" value="L-arginine/glycine Amidinotransferase, Chain A"/>
    <property type="match status" value="1"/>
</dbReference>
<sequence>MTILTTPKQDGFAMPGEHAAQQAVWIAWPVRPDNWRHNAQPAQQAFSYFIDKLAEVVAVKVAILPSEVENAKTQLDQSALSQGRIELVPMAYNDAWLRDTAPTMVTNQAGERRAVNWQFNAWGGELDGLYDDWSDDEQVATRIAEFHGFQQYDAPFILEGGSIHCDGEGTVYTTGECLLHPSRNPHLNQAQIEAYLQQYLGVQQVIWLPEGLYNDETNGHIDNLLHIARPGEVLLTVCDDLNDPQYAISQTALEILHTTKDAQGRALKVHELPMPGPLYLTAEEANGVQIANHNPLKQQDSVGMVRRAGERLAASYANFLICNGVVFYPLLDAKTDGAAAAVLAQAFPEYRLEGIPAREILLGGGNLHCITQQVPA</sequence>
<dbReference type="AlphaFoldDB" id="A0A501X4E3"/>
<dbReference type="EC" id="3.5.3.12" evidence="2"/>
<dbReference type="GO" id="GO:0009446">
    <property type="term" value="P:putrescine biosynthetic process"/>
    <property type="evidence" value="ECO:0007669"/>
    <property type="project" value="InterPro"/>
</dbReference>
<keyword evidence="4" id="KW-1185">Reference proteome</keyword>
<comment type="caution">
    <text evidence="3">The sequence shown here is derived from an EMBL/GenBank/DDBJ whole genome shotgun (WGS) entry which is preliminary data.</text>
</comment>
<feature type="active site" description="Amidino-cysteine intermediate" evidence="2">
    <location>
        <position position="369"/>
    </location>
</feature>
<organism evidence="3 4">
    <name type="scientific">Maribrevibacterium harenarium</name>
    <dbReference type="NCBI Taxonomy" id="2589817"/>
    <lineage>
        <taxon>Bacteria</taxon>
        <taxon>Pseudomonadati</taxon>
        <taxon>Pseudomonadota</taxon>
        <taxon>Gammaproteobacteria</taxon>
        <taxon>Oceanospirillales</taxon>
        <taxon>Oceanospirillaceae</taxon>
        <taxon>Maribrevibacterium</taxon>
    </lineage>
</organism>
<comment type="similarity">
    <text evidence="2">Belongs to the agmatine deiminase family.</text>
</comment>
<protein>
    <recommendedName>
        <fullName evidence="2">Putative agmatine deiminase</fullName>
        <ecNumber evidence="2">3.5.3.12</ecNumber>
    </recommendedName>
    <alternativeName>
        <fullName evidence="2">Agmatine iminohydrolase</fullName>
    </alternativeName>
</protein>
<accession>A0A501X4E3</accession>
<dbReference type="NCBIfam" id="NF010070">
    <property type="entry name" value="PRK13551.1"/>
    <property type="match status" value="1"/>
</dbReference>
<dbReference type="GO" id="GO:0004668">
    <property type="term" value="F:protein-arginine deiminase activity"/>
    <property type="evidence" value="ECO:0007669"/>
    <property type="project" value="InterPro"/>
</dbReference>
<dbReference type="Proteomes" id="UP000315901">
    <property type="component" value="Unassembled WGS sequence"/>
</dbReference>
<proteinExistence type="inferred from homology"/>
<dbReference type="InterPro" id="IPR017754">
    <property type="entry name" value="Agmatine_deiminase"/>
</dbReference>
<dbReference type="GO" id="GO:0047632">
    <property type="term" value="F:agmatine deiminase activity"/>
    <property type="evidence" value="ECO:0007669"/>
    <property type="project" value="UniProtKB-UniRule"/>
</dbReference>
<dbReference type="InterPro" id="IPR007466">
    <property type="entry name" value="Peptidyl-Arg-deiminase_porph"/>
</dbReference>
<dbReference type="OrthoDB" id="9808013at2"/>
<gene>
    <name evidence="2 3" type="primary">aguA</name>
    <name evidence="3" type="ORF">FJM67_01850</name>
</gene>
<comment type="catalytic activity">
    <reaction evidence="2">
        <text>agmatine + H2O = N-carbamoylputrescine + NH4(+)</text>
        <dbReference type="Rhea" id="RHEA:18037"/>
        <dbReference type="ChEBI" id="CHEBI:15377"/>
        <dbReference type="ChEBI" id="CHEBI:28938"/>
        <dbReference type="ChEBI" id="CHEBI:58145"/>
        <dbReference type="ChEBI" id="CHEBI:58318"/>
        <dbReference type="EC" id="3.5.3.12"/>
    </reaction>
</comment>
<dbReference type="PANTHER" id="PTHR31377">
    <property type="entry name" value="AGMATINE DEIMINASE-RELATED"/>
    <property type="match status" value="1"/>
</dbReference>
<dbReference type="PANTHER" id="PTHR31377:SF0">
    <property type="entry name" value="AGMATINE DEIMINASE-RELATED"/>
    <property type="match status" value="1"/>
</dbReference>
<dbReference type="RefSeq" id="WP_140586976.1">
    <property type="nucleotide sequence ID" value="NZ_VFRR01000002.1"/>
</dbReference>
<dbReference type="EMBL" id="VFRR01000002">
    <property type="protein sequence ID" value="TPE55313.1"/>
    <property type="molecule type" value="Genomic_DNA"/>
</dbReference>
<dbReference type="NCBIfam" id="TIGR03380">
    <property type="entry name" value="agmatine_aguA"/>
    <property type="match status" value="1"/>
</dbReference>
<evidence type="ECO:0000256" key="2">
    <source>
        <dbReference type="HAMAP-Rule" id="MF_01841"/>
    </source>
</evidence>
<reference evidence="3 4" key="1">
    <citation type="submission" date="2019-06" db="EMBL/GenBank/DDBJ databases">
        <title>A novel bacterium of genus Marinomonas, isolated from coastal sand.</title>
        <authorList>
            <person name="Huang H."/>
            <person name="Mo K."/>
            <person name="Hu Y."/>
        </authorList>
    </citation>
    <scope>NUCLEOTIDE SEQUENCE [LARGE SCALE GENOMIC DNA]</scope>
    <source>
        <strain evidence="3 4">HB171799</strain>
    </source>
</reference>
<evidence type="ECO:0000313" key="4">
    <source>
        <dbReference type="Proteomes" id="UP000315901"/>
    </source>
</evidence>
<evidence type="ECO:0000313" key="3">
    <source>
        <dbReference type="EMBL" id="TPE55313.1"/>
    </source>
</evidence>
<dbReference type="Pfam" id="PF04371">
    <property type="entry name" value="PAD_porph"/>
    <property type="match status" value="1"/>
</dbReference>
<dbReference type="HAMAP" id="MF_01841">
    <property type="entry name" value="Agmatine_deimin"/>
    <property type="match status" value="1"/>
</dbReference>
<name>A0A501X4E3_9GAMM</name>
<keyword evidence="1 2" id="KW-0378">Hydrolase</keyword>
<evidence type="ECO:0000256" key="1">
    <source>
        <dbReference type="ARBA" id="ARBA00022801"/>
    </source>
</evidence>